<dbReference type="EMBL" id="SNWN01000011">
    <property type="protein sequence ID" value="TDO20347.1"/>
    <property type="molecule type" value="Genomic_DNA"/>
</dbReference>
<protein>
    <submittedName>
        <fullName evidence="2">Integral membrane YwaF-like protein</fullName>
    </submittedName>
</protein>
<keyword evidence="1" id="KW-0472">Membrane</keyword>
<evidence type="ECO:0000256" key="1">
    <source>
        <dbReference type="SAM" id="Phobius"/>
    </source>
</evidence>
<feature type="transmembrane region" description="Helical" evidence="1">
    <location>
        <begin position="175"/>
        <end position="196"/>
    </location>
</feature>
<feature type="transmembrane region" description="Helical" evidence="1">
    <location>
        <begin position="65"/>
        <end position="88"/>
    </location>
</feature>
<proteinExistence type="predicted"/>
<feature type="transmembrane region" description="Helical" evidence="1">
    <location>
        <begin position="265"/>
        <end position="285"/>
    </location>
</feature>
<comment type="caution">
    <text evidence="2">The sequence shown here is derived from an EMBL/GenBank/DDBJ whole genome shotgun (WGS) entry which is preliminary data.</text>
</comment>
<feature type="transmembrane region" description="Helical" evidence="1">
    <location>
        <begin position="27"/>
        <end position="53"/>
    </location>
</feature>
<feature type="transmembrane region" description="Helical" evidence="1">
    <location>
        <begin position="137"/>
        <end position="155"/>
    </location>
</feature>
<keyword evidence="1" id="KW-1133">Transmembrane helix</keyword>
<dbReference type="RefSeq" id="WP_094254590.1">
    <property type="nucleotide sequence ID" value="NZ_NNCE01000003.1"/>
</dbReference>
<keyword evidence="1" id="KW-0812">Transmembrane</keyword>
<name>A0A4R6IFD3_9MOLU</name>
<feature type="transmembrane region" description="Helical" evidence="1">
    <location>
        <begin position="108"/>
        <end position="125"/>
    </location>
</feature>
<reference evidence="2 3" key="1">
    <citation type="submission" date="2019-03" db="EMBL/GenBank/DDBJ databases">
        <title>Genomic Encyclopedia of Archaeal and Bacterial Type Strains, Phase II (KMG-II): from individual species to whole genera.</title>
        <authorList>
            <person name="Goeker M."/>
        </authorList>
    </citation>
    <scope>NUCLEOTIDE SEQUENCE [LARGE SCALE GENOMIC DNA]</scope>
    <source>
        <strain evidence="2 3">ATCC 700618</strain>
    </source>
</reference>
<organism evidence="2 3">
    <name type="scientific">Mycoplasma testudineum</name>
    <dbReference type="NCBI Taxonomy" id="244584"/>
    <lineage>
        <taxon>Bacteria</taxon>
        <taxon>Bacillati</taxon>
        <taxon>Mycoplasmatota</taxon>
        <taxon>Mollicutes</taxon>
        <taxon>Mycoplasmataceae</taxon>
        <taxon>Mycoplasma</taxon>
    </lineage>
</organism>
<gene>
    <name evidence="2" type="ORF">EI74_0424</name>
</gene>
<dbReference type="OrthoDB" id="401241at2"/>
<evidence type="ECO:0000313" key="2">
    <source>
        <dbReference type="EMBL" id="TDO20347.1"/>
    </source>
</evidence>
<keyword evidence="3" id="KW-1185">Reference proteome</keyword>
<sequence length="327" mass="37860">MDLKQNSLLWQGQVQSPTWNDAGQKPIFFSIFIIVLLLLIILSFFSATLSIKFKTQIASASKAKLIINIAFSIVGALILSHFMLRTFVILNVFSPNNNLYPRLWEAIPLHWSRLLILVNIFYLFAGHKIRSSEYMHFSAYISVITGIAALTTPDLSGNIAVYGVEVKWGSRSLVFWDYLVTHLENVFIPWILLLLYRPKLTFRRSYQIVIVIFSYLMIMLMLNSFTAISKDLNWHANWAYVSISSDINPFVSNLAPPLTKFPLHVITYTILFGTLSYLGALIYYFSDKAFAKFNKNFEAMPKWEINWNFKEKIKKLQSKFKLTKHKQ</sequence>
<evidence type="ECO:0000313" key="3">
    <source>
        <dbReference type="Proteomes" id="UP000295518"/>
    </source>
</evidence>
<dbReference type="AlphaFoldDB" id="A0A4R6IFD3"/>
<dbReference type="Proteomes" id="UP000295518">
    <property type="component" value="Unassembled WGS sequence"/>
</dbReference>
<dbReference type="Pfam" id="PF14808">
    <property type="entry name" value="TMEM164"/>
    <property type="match status" value="1"/>
</dbReference>
<accession>A0A4R6IFD3</accession>
<feature type="transmembrane region" description="Helical" evidence="1">
    <location>
        <begin position="208"/>
        <end position="228"/>
    </location>
</feature>